<dbReference type="InterPro" id="IPR018247">
    <property type="entry name" value="EF_Hand_1_Ca_BS"/>
</dbReference>
<evidence type="ECO:0000256" key="1">
    <source>
        <dbReference type="ARBA" id="ARBA00022837"/>
    </source>
</evidence>
<comment type="caution">
    <text evidence="4">The sequence shown here is derived from an EMBL/GenBank/DDBJ whole genome shotgun (WGS) entry which is preliminary data.</text>
</comment>
<dbReference type="SUPFAM" id="SSF47473">
    <property type="entry name" value="EF-hand"/>
    <property type="match status" value="1"/>
</dbReference>
<evidence type="ECO:0000256" key="2">
    <source>
        <dbReference type="SAM" id="Phobius"/>
    </source>
</evidence>
<protein>
    <submittedName>
        <fullName evidence="4">Calcium-binding protein CML46</fullName>
    </submittedName>
</protein>
<reference evidence="4" key="1">
    <citation type="submission" date="2020-06" db="EMBL/GenBank/DDBJ databases">
        <authorList>
            <person name="Li T."/>
            <person name="Hu X."/>
            <person name="Zhang T."/>
            <person name="Song X."/>
            <person name="Zhang H."/>
            <person name="Dai N."/>
            <person name="Sheng W."/>
            <person name="Hou X."/>
            <person name="Wei L."/>
        </authorList>
    </citation>
    <scope>NUCLEOTIDE SEQUENCE</scope>
    <source>
        <strain evidence="4">3651</strain>
        <tissue evidence="4">Leaf</tissue>
    </source>
</reference>
<feature type="domain" description="EF-hand" evidence="3">
    <location>
        <begin position="122"/>
        <end position="157"/>
    </location>
</feature>
<keyword evidence="2" id="KW-0472">Membrane</keyword>
<proteinExistence type="predicted"/>
<dbReference type="InterPro" id="IPR011992">
    <property type="entry name" value="EF-hand-dom_pair"/>
</dbReference>
<organism evidence="4 5">
    <name type="scientific">Sesamum alatum</name>
    <dbReference type="NCBI Taxonomy" id="300844"/>
    <lineage>
        <taxon>Eukaryota</taxon>
        <taxon>Viridiplantae</taxon>
        <taxon>Streptophyta</taxon>
        <taxon>Embryophyta</taxon>
        <taxon>Tracheophyta</taxon>
        <taxon>Spermatophyta</taxon>
        <taxon>Magnoliopsida</taxon>
        <taxon>eudicotyledons</taxon>
        <taxon>Gunneridae</taxon>
        <taxon>Pentapetalae</taxon>
        <taxon>asterids</taxon>
        <taxon>lamiids</taxon>
        <taxon>Lamiales</taxon>
        <taxon>Pedaliaceae</taxon>
        <taxon>Sesamum</taxon>
    </lineage>
</organism>
<keyword evidence="1" id="KW-0106">Calcium</keyword>
<feature type="transmembrane region" description="Helical" evidence="2">
    <location>
        <begin position="19"/>
        <end position="39"/>
    </location>
</feature>
<dbReference type="PROSITE" id="PS50222">
    <property type="entry name" value="EF_HAND_2"/>
    <property type="match status" value="1"/>
</dbReference>
<dbReference type="Proteomes" id="UP001293254">
    <property type="component" value="Unassembled WGS sequence"/>
</dbReference>
<sequence length="168" mass="19081">MSAAGLISLVNKAANLGSFIFWCIICSWIITFQDFYTCFRRVFRLFSYLLLGSWNRFLNHRSRNVSTPERPVCRAMDDDVITGDDVGIAMEKLGLLRAGQRAEEMETLMLSSEYCSFESVEASLGEVREAFEVFDENNDGFIDGGELRSVMSCIGLTERRVQEDDHGF</sequence>
<dbReference type="AlphaFoldDB" id="A0AAE1YCV0"/>
<dbReference type="Pfam" id="PF00036">
    <property type="entry name" value="EF-hand_1"/>
    <property type="match status" value="1"/>
</dbReference>
<dbReference type="EMBL" id="JACGWO010000005">
    <property type="protein sequence ID" value="KAK4427915.1"/>
    <property type="molecule type" value="Genomic_DNA"/>
</dbReference>
<evidence type="ECO:0000313" key="4">
    <source>
        <dbReference type="EMBL" id="KAK4427915.1"/>
    </source>
</evidence>
<keyword evidence="2" id="KW-1133">Transmembrane helix</keyword>
<keyword evidence="2" id="KW-0812">Transmembrane</keyword>
<evidence type="ECO:0000259" key="3">
    <source>
        <dbReference type="PROSITE" id="PS50222"/>
    </source>
</evidence>
<accession>A0AAE1YCV0</accession>
<dbReference type="InterPro" id="IPR002048">
    <property type="entry name" value="EF_hand_dom"/>
</dbReference>
<gene>
    <name evidence="4" type="ORF">Salat_1560500</name>
</gene>
<keyword evidence="5" id="KW-1185">Reference proteome</keyword>
<dbReference type="GO" id="GO:0005509">
    <property type="term" value="F:calcium ion binding"/>
    <property type="evidence" value="ECO:0007669"/>
    <property type="project" value="InterPro"/>
</dbReference>
<evidence type="ECO:0000313" key="5">
    <source>
        <dbReference type="Proteomes" id="UP001293254"/>
    </source>
</evidence>
<dbReference type="PROSITE" id="PS00018">
    <property type="entry name" value="EF_HAND_1"/>
    <property type="match status" value="1"/>
</dbReference>
<dbReference type="CDD" id="cd00051">
    <property type="entry name" value="EFh"/>
    <property type="match status" value="1"/>
</dbReference>
<name>A0AAE1YCV0_9LAMI</name>
<reference evidence="4" key="2">
    <citation type="journal article" date="2024" name="Plant">
        <title>Genomic evolution and insights into agronomic trait innovations of Sesamum species.</title>
        <authorList>
            <person name="Miao H."/>
            <person name="Wang L."/>
            <person name="Qu L."/>
            <person name="Liu H."/>
            <person name="Sun Y."/>
            <person name="Le M."/>
            <person name="Wang Q."/>
            <person name="Wei S."/>
            <person name="Zheng Y."/>
            <person name="Lin W."/>
            <person name="Duan Y."/>
            <person name="Cao H."/>
            <person name="Xiong S."/>
            <person name="Wang X."/>
            <person name="Wei L."/>
            <person name="Li C."/>
            <person name="Ma Q."/>
            <person name="Ju M."/>
            <person name="Zhao R."/>
            <person name="Li G."/>
            <person name="Mu C."/>
            <person name="Tian Q."/>
            <person name="Mei H."/>
            <person name="Zhang T."/>
            <person name="Gao T."/>
            <person name="Zhang H."/>
        </authorList>
    </citation>
    <scope>NUCLEOTIDE SEQUENCE</scope>
    <source>
        <strain evidence="4">3651</strain>
    </source>
</reference>
<dbReference type="SMART" id="SM00054">
    <property type="entry name" value="EFh"/>
    <property type="match status" value="1"/>
</dbReference>
<dbReference type="Gene3D" id="1.10.238.10">
    <property type="entry name" value="EF-hand"/>
    <property type="match status" value="1"/>
</dbReference>